<dbReference type="Proteomes" id="UP001142372">
    <property type="component" value="Unassembled WGS sequence"/>
</dbReference>
<dbReference type="InterPro" id="IPR042070">
    <property type="entry name" value="PucR_C-HTH_sf"/>
</dbReference>
<gene>
    <name evidence="3" type="primary">pucR</name>
    <name evidence="3" type="ORF">GCM10017584_19920</name>
</gene>
<feature type="domain" description="PucR C-terminal helix-turn-helix" evidence="2">
    <location>
        <begin position="439"/>
        <end position="495"/>
    </location>
</feature>
<dbReference type="Pfam" id="PF13556">
    <property type="entry name" value="HTH_30"/>
    <property type="match status" value="1"/>
</dbReference>
<organism evidence="3 4">
    <name type="scientific">Leifsonia poae</name>
    <dbReference type="NCBI Taxonomy" id="110933"/>
    <lineage>
        <taxon>Bacteria</taxon>
        <taxon>Bacillati</taxon>
        <taxon>Actinomycetota</taxon>
        <taxon>Actinomycetes</taxon>
        <taxon>Micrococcales</taxon>
        <taxon>Microbacteriaceae</taxon>
        <taxon>Leifsonia</taxon>
    </lineage>
</organism>
<reference evidence="3" key="2">
    <citation type="submission" date="2023-01" db="EMBL/GenBank/DDBJ databases">
        <authorList>
            <person name="Sun Q."/>
            <person name="Evtushenko L."/>
        </authorList>
    </citation>
    <scope>NUCLEOTIDE SEQUENCE</scope>
    <source>
        <strain evidence="3">VKM Ac-1401</strain>
    </source>
</reference>
<reference evidence="3" key="1">
    <citation type="journal article" date="2014" name="Int. J. Syst. Evol. Microbiol.">
        <title>Complete genome sequence of Corynebacterium casei LMG S-19264T (=DSM 44701T), isolated from a smear-ripened cheese.</title>
        <authorList>
            <consortium name="US DOE Joint Genome Institute (JGI-PGF)"/>
            <person name="Walter F."/>
            <person name="Albersmeier A."/>
            <person name="Kalinowski J."/>
            <person name="Ruckert C."/>
        </authorList>
    </citation>
    <scope>NUCLEOTIDE SEQUENCE</scope>
    <source>
        <strain evidence="3">VKM Ac-1401</strain>
    </source>
</reference>
<feature type="domain" description="Purine catabolism PurC-like" evidence="1">
    <location>
        <begin position="8"/>
        <end position="120"/>
    </location>
</feature>
<sequence>MPASLAQLLARPELALRLLTPSSPEALERPVPWVHSSELTDPTPFLSDGQVLLVTGVPDDVEPYVARLVGHGIAGLGFGTEVVRDGTPDALVDACVRHGLPLFEVPYRTPFIAIARFVADRVAADAYARNTWALRASRAISLAALRSDALGATLAELARQIERPVALVGAAGAVERVFPANALRASDRLALADGAEPLLRGRRRAAATAPVGADMFALQTLGAAGRLRGVLAIGGSESLDQAAQQVVTGVVALAGLALEQSRATDAARGRLRTAVWRALLAGDHDLAASIAEPVLGALPTGPVRVGLLTGAAVDAAAEWLELHPEESDLFARDGDGLVLLLANAAESAVSAESVRTVERVASRFELRGGVSAPGSIAGVARALQQATAALDRASADTPVRAFDDLAEGGMLALLQTDDARAVATAALAPLVAADPSLPAVLRTWLDHNGVYDVAARELGIHRHTLRARVADAERLLGRDLGDFAARADLYAALTAAG</sequence>
<dbReference type="Pfam" id="PF07905">
    <property type="entry name" value="PucR"/>
    <property type="match status" value="1"/>
</dbReference>
<dbReference type="InterPro" id="IPR012914">
    <property type="entry name" value="PucR_dom"/>
</dbReference>
<name>A0A9W6HAS5_9MICO</name>
<evidence type="ECO:0000259" key="1">
    <source>
        <dbReference type="Pfam" id="PF07905"/>
    </source>
</evidence>
<dbReference type="EMBL" id="BSEN01000006">
    <property type="protein sequence ID" value="GLJ76418.1"/>
    <property type="molecule type" value="Genomic_DNA"/>
</dbReference>
<evidence type="ECO:0000313" key="3">
    <source>
        <dbReference type="EMBL" id="GLJ76418.1"/>
    </source>
</evidence>
<dbReference type="AlphaFoldDB" id="A0A9W6HAS5"/>
<proteinExistence type="predicted"/>
<dbReference type="RefSeq" id="WP_271177068.1">
    <property type="nucleotide sequence ID" value="NZ_BAAAJO010000005.1"/>
</dbReference>
<evidence type="ECO:0000313" key="4">
    <source>
        <dbReference type="Proteomes" id="UP001142372"/>
    </source>
</evidence>
<dbReference type="InterPro" id="IPR051448">
    <property type="entry name" value="CdaR-like_regulators"/>
</dbReference>
<dbReference type="Gene3D" id="1.10.10.2840">
    <property type="entry name" value="PucR C-terminal helix-turn-helix domain"/>
    <property type="match status" value="1"/>
</dbReference>
<keyword evidence="4" id="KW-1185">Reference proteome</keyword>
<protein>
    <submittedName>
        <fullName evidence="3">PucR family transcriptional regulator</fullName>
    </submittedName>
</protein>
<accession>A0A9W6HAS5</accession>
<evidence type="ECO:0000259" key="2">
    <source>
        <dbReference type="Pfam" id="PF13556"/>
    </source>
</evidence>
<comment type="caution">
    <text evidence="3">The sequence shown here is derived from an EMBL/GenBank/DDBJ whole genome shotgun (WGS) entry which is preliminary data.</text>
</comment>
<dbReference type="PANTHER" id="PTHR33744:SF1">
    <property type="entry name" value="DNA-BINDING TRANSCRIPTIONAL ACTIVATOR ADER"/>
    <property type="match status" value="1"/>
</dbReference>
<dbReference type="PANTHER" id="PTHR33744">
    <property type="entry name" value="CARBOHYDRATE DIACID REGULATOR"/>
    <property type="match status" value="1"/>
</dbReference>
<dbReference type="InterPro" id="IPR025736">
    <property type="entry name" value="PucR_C-HTH_dom"/>
</dbReference>